<accession>A0A1J4SDN1</accession>
<sequence length="225" mass="26364">MDTEKGENLKNKQAEQQSSGIEKNSIAIYRTKDGKTEIEVKLKEETVWLSQIKMARLFDKVVPTINEHIKNIYKEKELEQKSTIRKFRIVQTEGGRRVERPIDFYNLDVIISVGYRVKSLRGTQFRIWATKTLKDYLIQGYAVNQKRLSEQSVKLKELQDTIKFIKTKSSHPELSDQTQELLNIINEYANSLTLLYQYDKGTLKEIRGKKPEFILTYKDSQKLIV</sequence>
<dbReference type="AlphaFoldDB" id="A0A1J4SDN1"/>
<protein>
    <recommendedName>
        <fullName evidence="3">Death-on-curing protein</fullName>
    </recommendedName>
</protein>
<dbReference type="Pfam" id="PF13310">
    <property type="entry name" value="Virulence_RhuM"/>
    <property type="match status" value="1"/>
</dbReference>
<gene>
    <name evidence="1" type="ORF">AUJ66_05310</name>
</gene>
<comment type="caution">
    <text evidence="1">The sequence shown here is derived from an EMBL/GenBank/DDBJ whole genome shotgun (WGS) entry which is preliminary data.</text>
</comment>
<evidence type="ECO:0008006" key="3">
    <source>
        <dbReference type="Google" id="ProtNLM"/>
    </source>
</evidence>
<reference evidence="1 2" key="1">
    <citation type="journal article" date="2016" name="Environ. Microbiol.">
        <title>Genomic resolution of a cold subsurface aquifer community provides metabolic insights for novel microbes adapted to high CO concentrations.</title>
        <authorList>
            <person name="Probst A.J."/>
            <person name="Castelle C.J."/>
            <person name="Singh A."/>
            <person name="Brown C.T."/>
            <person name="Anantharaman K."/>
            <person name="Sharon I."/>
            <person name="Hug L.A."/>
            <person name="Burstein D."/>
            <person name="Emerson J.B."/>
            <person name="Thomas B.C."/>
            <person name="Banfield J.F."/>
        </authorList>
    </citation>
    <scope>NUCLEOTIDE SEQUENCE [LARGE SCALE GENOMIC DNA]</scope>
    <source>
        <strain evidence="1">CG1_02_38_46</strain>
    </source>
</reference>
<dbReference type="Proteomes" id="UP000182278">
    <property type="component" value="Unassembled WGS sequence"/>
</dbReference>
<organism evidence="1 2">
    <name type="scientific">Candidatus Desantisbacteria bacterium CG1_02_38_46</name>
    <dbReference type="NCBI Taxonomy" id="1817893"/>
    <lineage>
        <taxon>Bacteria</taxon>
        <taxon>Candidatus Desantisiibacteriota</taxon>
    </lineage>
</organism>
<dbReference type="InterPro" id="IPR011204">
    <property type="entry name" value="Virulence_RhuM-like"/>
</dbReference>
<dbReference type="PANTHER" id="PTHR35810:SF1">
    <property type="entry name" value="CYTOPLASMIC PROTEIN"/>
    <property type="match status" value="1"/>
</dbReference>
<proteinExistence type="predicted"/>
<evidence type="ECO:0000313" key="1">
    <source>
        <dbReference type="EMBL" id="OIN96772.1"/>
    </source>
</evidence>
<name>A0A1J4SDN1_9BACT</name>
<dbReference type="EMBL" id="MNUO01000079">
    <property type="protein sequence ID" value="OIN96772.1"/>
    <property type="molecule type" value="Genomic_DNA"/>
</dbReference>
<dbReference type="STRING" id="1817893.AUJ66_05310"/>
<dbReference type="PANTHER" id="PTHR35810">
    <property type="entry name" value="CYTOPLASMIC PROTEIN-RELATED"/>
    <property type="match status" value="1"/>
</dbReference>
<evidence type="ECO:0000313" key="2">
    <source>
        <dbReference type="Proteomes" id="UP000182278"/>
    </source>
</evidence>